<evidence type="ECO:0000313" key="3">
    <source>
        <dbReference type="EMBL" id="RFZ90165.1"/>
    </source>
</evidence>
<feature type="domain" description="Activator of Hsp90 ATPase homologue 1/2-like C-terminal" evidence="2">
    <location>
        <begin position="11"/>
        <end position="145"/>
    </location>
</feature>
<evidence type="ECO:0000256" key="1">
    <source>
        <dbReference type="ARBA" id="ARBA00006817"/>
    </source>
</evidence>
<comment type="similarity">
    <text evidence="1">Belongs to the AHA1 family.</text>
</comment>
<evidence type="ECO:0000259" key="2">
    <source>
        <dbReference type="Pfam" id="PF08327"/>
    </source>
</evidence>
<dbReference type="InterPro" id="IPR013538">
    <property type="entry name" value="ASHA1/2-like_C"/>
</dbReference>
<evidence type="ECO:0000313" key="4">
    <source>
        <dbReference type="Proteomes" id="UP000264217"/>
    </source>
</evidence>
<proteinExistence type="inferred from homology"/>
<dbReference type="RefSeq" id="WP_117394129.1">
    <property type="nucleotide sequence ID" value="NZ_QWDC01000005.1"/>
</dbReference>
<dbReference type="Pfam" id="PF08327">
    <property type="entry name" value="AHSA1"/>
    <property type="match status" value="1"/>
</dbReference>
<dbReference type="OrthoDB" id="384974at2"/>
<dbReference type="SUPFAM" id="SSF55961">
    <property type="entry name" value="Bet v1-like"/>
    <property type="match status" value="1"/>
</dbReference>
<dbReference type="AlphaFoldDB" id="A0A372NP81"/>
<sequence length="151" mass="17112">METTKFEIDINATPAKVWDSLWSDENYPKWTAAFCEGSHAITDWQEGSEVLFLDKDKNGMRAMIEKNDPEKFMSIKTLGEMSKGEEKTGGSPSTCGDWYENYTLTPKGNGTHLLIELKADEVPPEFRDFMDTTWPKALDELKRIAECPPAP</sequence>
<comment type="caution">
    <text evidence="3">The sequence shown here is derived from an EMBL/GenBank/DDBJ whole genome shotgun (WGS) entry which is preliminary data.</text>
</comment>
<reference evidence="3 4" key="1">
    <citation type="submission" date="2018-08" db="EMBL/GenBank/DDBJ databases">
        <title>Mucilaginibacter sp. MYSH2.</title>
        <authorList>
            <person name="Seo T."/>
        </authorList>
    </citation>
    <scope>NUCLEOTIDE SEQUENCE [LARGE SCALE GENOMIC DNA]</scope>
    <source>
        <strain evidence="3 4">MYSH2</strain>
    </source>
</reference>
<dbReference type="EMBL" id="QWDC01000005">
    <property type="protein sequence ID" value="RFZ90165.1"/>
    <property type="molecule type" value="Genomic_DNA"/>
</dbReference>
<dbReference type="InterPro" id="IPR023393">
    <property type="entry name" value="START-like_dom_sf"/>
</dbReference>
<keyword evidence="4" id="KW-1185">Reference proteome</keyword>
<dbReference type="CDD" id="cd07814">
    <property type="entry name" value="SRPBCC_CalC_Aha1-like"/>
    <property type="match status" value="1"/>
</dbReference>
<accession>A0A372NP81</accession>
<name>A0A372NP81_9SPHI</name>
<gene>
    <name evidence="3" type="ORF">D0C36_23275</name>
</gene>
<organism evidence="3 4">
    <name type="scientific">Mucilaginibacter conchicola</name>
    <dbReference type="NCBI Taxonomy" id="2303333"/>
    <lineage>
        <taxon>Bacteria</taxon>
        <taxon>Pseudomonadati</taxon>
        <taxon>Bacteroidota</taxon>
        <taxon>Sphingobacteriia</taxon>
        <taxon>Sphingobacteriales</taxon>
        <taxon>Sphingobacteriaceae</taxon>
        <taxon>Mucilaginibacter</taxon>
    </lineage>
</organism>
<protein>
    <submittedName>
        <fullName evidence="3">SRPBCC domain-containing protein</fullName>
    </submittedName>
</protein>
<dbReference type="Gene3D" id="3.30.530.20">
    <property type="match status" value="1"/>
</dbReference>
<dbReference type="Proteomes" id="UP000264217">
    <property type="component" value="Unassembled WGS sequence"/>
</dbReference>